<sequence length="40" mass="4242">MQAGLTGALKAPGAYLGSAHMVIYPLAGLVYLFTEKDMEL</sequence>
<evidence type="ECO:0000313" key="2">
    <source>
        <dbReference type="EMBL" id="GAH85086.1"/>
    </source>
</evidence>
<dbReference type="EMBL" id="BARU01042454">
    <property type="protein sequence ID" value="GAH85086.1"/>
    <property type="molecule type" value="Genomic_DNA"/>
</dbReference>
<proteinExistence type="predicted"/>
<comment type="caution">
    <text evidence="2">The sequence shown here is derived from an EMBL/GenBank/DDBJ whole genome shotgun (WGS) entry which is preliminary data.</text>
</comment>
<protein>
    <submittedName>
        <fullName evidence="2">Uncharacterized protein</fullName>
    </submittedName>
</protein>
<gene>
    <name evidence="2" type="ORF">S03H2_65226</name>
</gene>
<evidence type="ECO:0000256" key="1">
    <source>
        <dbReference type="SAM" id="Phobius"/>
    </source>
</evidence>
<name>X1IRM0_9ZZZZ</name>
<keyword evidence="1" id="KW-1133">Transmembrane helix</keyword>
<reference evidence="2" key="1">
    <citation type="journal article" date="2014" name="Front. Microbiol.">
        <title>High frequency of phylogenetically diverse reductive dehalogenase-homologous genes in deep subseafloor sedimentary metagenomes.</title>
        <authorList>
            <person name="Kawai M."/>
            <person name="Futagami T."/>
            <person name="Toyoda A."/>
            <person name="Takaki Y."/>
            <person name="Nishi S."/>
            <person name="Hori S."/>
            <person name="Arai W."/>
            <person name="Tsubouchi T."/>
            <person name="Morono Y."/>
            <person name="Uchiyama I."/>
            <person name="Ito T."/>
            <person name="Fujiyama A."/>
            <person name="Inagaki F."/>
            <person name="Takami H."/>
        </authorList>
    </citation>
    <scope>NUCLEOTIDE SEQUENCE</scope>
    <source>
        <strain evidence="2">Expedition CK06-06</strain>
    </source>
</reference>
<dbReference type="AlphaFoldDB" id="X1IRM0"/>
<keyword evidence="1" id="KW-0472">Membrane</keyword>
<keyword evidence="1" id="KW-0812">Transmembrane</keyword>
<feature type="transmembrane region" description="Helical" evidence="1">
    <location>
        <begin position="14"/>
        <end position="34"/>
    </location>
</feature>
<organism evidence="2">
    <name type="scientific">marine sediment metagenome</name>
    <dbReference type="NCBI Taxonomy" id="412755"/>
    <lineage>
        <taxon>unclassified sequences</taxon>
        <taxon>metagenomes</taxon>
        <taxon>ecological metagenomes</taxon>
    </lineage>
</organism>
<accession>X1IRM0</accession>